<keyword evidence="1" id="KW-0472">Membrane</keyword>
<organism evidence="2 3">
    <name type="scientific">Aquimixticola soesokkakensis</name>
    <dbReference type="NCBI Taxonomy" id="1519096"/>
    <lineage>
        <taxon>Bacteria</taxon>
        <taxon>Pseudomonadati</taxon>
        <taxon>Pseudomonadota</taxon>
        <taxon>Alphaproteobacteria</taxon>
        <taxon>Rhodobacterales</taxon>
        <taxon>Paracoccaceae</taxon>
        <taxon>Aquimixticola</taxon>
    </lineage>
</organism>
<name>A0A1Y5SD36_9RHOB</name>
<proteinExistence type="predicted"/>
<sequence length="187" mass="20558">MTQSMFKLPARLARPFKRFKRDESGAAATVELVLIYPAILLLMMVGYEISYLSVSQAMLERGLDMAVRDLRLGRTGQVTPAKLASATCEYARYVRNCESRIIVELDPVSTDDWSMPNPWAMCDAQSATSANPDSKFDKGNENELMLVRACIMANPVFPVAALFSSSSTDDGAYPLSANSAFVNEPNI</sequence>
<dbReference type="EMBL" id="FWFS01000004">
    <property type="protein sequence ID" value="SLN37282.1"/>
    <property type="molecule type" value="Genomic_DNA"/>
</dbReference>
<keyword evidence="1" id="KW-0812">Transmembrane</keyword>
<keyword evidence="1" id="KW-1133">Transmembrane helix</keyword>
<dbReference type="RefSeq" id="WP_085836073.1">
    <property type="nucleotide sequence ID" value="NZ_FWFS01000004.1"/>
</dbReference>
<reference evidence="2 3" key="1">
    <citation type="submission" date="2017-03" db="EMBL/GenBank/DDBJ databases">
        <authorList>
            <person name="Afonso C.L."/>
            <person name="Miller P.J."/>
            <person name="Scott M.A."/>
            <person name="Spackman E."/>
            <person name="Goraichik I."/>
            <person name="Dimitrov K.M."/>
            <person name="Suarez D.L."/>
            <person name="Swayne D.E."/>
        </authorList>
    </citation>
    <scope>NUCLEOTIDE SEQUENCE [LARGE SCALE GENOMIC DNA]</scope>
    <source>
        <strain evidence="2 3">CECT 8620</strain>
    </source>
</reference>
<evidence type="ECO:0008006" key="4">
    <source>
        <dbReference type="Google" id="ProtNLM"/>
    </source>
</evidence>
<gene>
    <name evidence="2" type="ORF">AQS8620_01358</name>
</gene>
<dbReference type="Proteomes" id="UP000193862">
    <property type="component" value="Unassembled WGS sequence"/>
</dbReference>
<dbReference type="AlphaFoldDB" id="A0A1Y5SD36"/>
<dbReference type="OrthoDB" id="7907064at2"/>
<accession>A0A1Y5SD36</accession>
<evidence type="ECO:0000313" key="3">
    <source>
        <dbReference type="Proteomes" id="UP000193862"/>
    </source>
</evidence>
<evidence type="ECO:0000313" key="2">
    <source>
        <dbReference type="EMBL" id="SLN37282.1"/>
    </source>
</evidence>
<feature type="transmembrane region" description="Helical" evidence="1">
    <location>
        <begin position="26"/>
        <end position="47"/>
    </location>
</feature>
<keyword evidence="3" id="KW-1185">Reference proteome</keyword>
<protein>
    <recommendedName>
        <fullName evidence="4">TadE-like protein</fullName>
    </recommendedName>
</protein>
<evidence type="ECO:0000256" key="1">
    <source>
        <dbReference type="SAM" id="Phobius"/>
    </source>
</evidence>